<dbReference type="Gene3D" id="3.30.1490.20">
    <property type="entry name" value="ATP-grasp fold, A domain"/>
    <property type="match status" value="1"/>
</dbReference>
<dbReference type="Pfam" id="PF01326">
    <property type="entry name" value="PPDK_N"/>
    <property type="match status" value="1"/>
</dbReference>
<evidence type="ECO:0000259" key="1">
    <source>
        <dbReference type="Pfam" id="PF01326"/>
    </source>
</evidence>
<proteinExistence type="predicted"/>
<reference evidence="3" key="1">
    <citation type="submission" date="2015-12" db="EMBL/GenBank/DDBJ databases">
        <title>Complete genome sequence of Lutibacter profundus strain LP1.</title>
        <authorList>
            <person name="Wissuwa J."/>
            <person name="Le Moine Bauer S."/>
            <person name="Stokke R."/>
            <person name="Dahle H."/>
            <person name="Steen I.H."/>
        </authorList>
    </citation>
    <scope>NUCLEOTIDE SEQUENCE [LARGE SCALE GENOMIC DNA]</scope>
    <source>
        <strain evidence="3">LP1</strain>
    </source>
</reference>
<reference evidence="2 3" key="2">
    <citation type="journal article" date="2016" name="Int. J. Syst. Evol. Microbiol.">
        <title>Lutibacter profundi sp. nov., isolated from a deep-sea hydrothermal system on the Arctic Mid-Ocean Ridge and emended description of the genus Lutibacter.</title>
        <authorList>
            <person name="Le Moine Bauer S."/>
            <person name="Roalkvam I."/>
            <person name="Steen I.H."/>
            <person name="Dahle H."/>
        </authorList>
    </citation>
    <scope>NUCLEOTIDE SEQUENCE [LARGE SCALE GENOMIC DNA]</scope>
    <source>
        <strain evidence="2 3">LP1</strain>
    </source>
</reference>
<feature type="domain" description="Pyruvate phosphate dikinase AMP/ATP-binding" evidence="1">
    <location>
        <begin position="437"/>
        <end position="811"/>
    </location>
</feature>
<dbReference type="InterPro" id="IPR013815">
    <property type="entry name" value="ATP_grasp_subdomain_1"/>
</dbReference>
<dbReference type="SUPFAM" id="SSF56059">
    <property type="entry name" value="Glutathione synthetase ATP-binding domain-like"/>
    <property type="match status" value="1"/>
</dbReference>
<protein>
    <submittedName>
        <fullName evidence="2">Phosphoenolpyruvate synthase</fullName>
    </submittedName>
</protein>
<keyword evidence="2" id="KW-0670">Pyruvate</keyword>
<dbReference type="InterPro" id="IPR011006">
    <property type="entry name" value="CheY-like_superfamily"/>
</dbReference>
<dbReference type="GO" id="GO:0016301">
    <property type="term" value="F:kinase activity"/>
    <property type="evidence" value="ECO:0007669"/>
    <property type="project" value="InterPro"/>
</dbReference>
<dbReference type="KEGG" id="lut:Lupro_08440"/>
<dbReference type="RefSeq" id="WP_068208682.1">
    <property type="nucleotide sequence ID" value="NZ_CP013355.1"/>
</dbReference>
<keyword evidence="3" id="KW-1185">Reference proteome</keyword>
<accession>A0A0X8G744</accession>
<organism evidence="2 3">
    <name type="scientific">Lutibacter profundi</name>
    <dbReference type="NCBI Taxonomy" id="1622118"/>
    <lineage>
        <taxon>Bacteria</taxon>
        <taxon>Pseudomonadati</taxon>
        <taxon>Bacteroidota</taxon>
        <taxon>Flavobacteriia</taxon>
        <taxon>Flavobacteriales</taxon>
        <taxon>Flavobacteriaceae</taxon>
        <taxon>Lutibacter</taxon>
    </lineage>
</organism>
<name>A0A0X8G744_9FLAO</name>
<dbReference type="PATRIC" id="fig|1622118.3.peg.1746"/>
<dbReference type="SUPFAM" id="SSF52172">
    <property type="entry name" value="CheY-like"/>
    <property type="match status" value="1"/>
</dbReference>
<dbReference type="GO" id="GO:0005524">
    <property type="term" value="F:ATP binding"/>
    <property type="evidence" value="ECO:0007669"/>
    <property type="project" value="InterPro"/>
</dbReference>
<dbReference type="OrthoDB" id="9812167at2"/>
<dbReference type="AlphaFoldDB" id="A0A0X8G744"/>
<dbReference type="STRING" id="1622118.Lupro_08440"/>
<sequence>MNKNPIPDLKSYQFEEVAFDKLMQNRIHKILIVCSNYDYYMLEEDGRIDEQIFNEYTALNLRYPPSFAHANSAKRAIRMMQNQNIDLVITWLDIGNAKTIETSKLIKEAFPNVPIAAISHYSTQLRERLNKESTGAIDYVFHWNGNADIILAIIKLTEDRMNAENDIEHIGVKAILLVEDSLKFYSKYLPLFYKVLLNQTTAFMSEGLNEHRRMMLMRGRPKILLATNYEEGLNLFEKYKNNLLGVISDVSYFRGGKRDPKAGFKFLKYVRGFKRYFPFLIQSSDSNNEKLALKLKGKFLYKHTDALEEEIKNYINYYFLFGDFEFWDPVQKKVIAKVKDLTAFQKALSTVTPEAIVYHAERSQYSKWLKSRALFPLANLFSKVELEDFEDPEQIRKFLIKAIRVYKSFRARGIISKFDKNRYDEYLGFARIGDGALGGKGRGLAFIDSFLKRHRLNQKYKDINISIPRTVVLSTDVFDEFIEKHKLIHFVAKCNNDEEILEKFISKPLPNWVLEDIEAFLKITKSPIAIRSSSVLEDSHYQPFAGVFSTYMLPNTEIGKMAEMVSNAVKSVMASSFFINSKVYLKATSHTIEEAKMAVILQEVTGKQYADVYYPNISGVARSINFYPIGNEKPNEGIANIALGLGEIIVGGGKTLRFSPYHPKKVLQLSSPGSTQRDTQQYLYGLDMNPDSYKVSTSEAINKKKISIRRAEKHGSLKFVASTYDLQNNVIRPGVLHDGIRVITFDNILKYNTFPLPEILQDLLRISQREMRNPIEMEFAVNLDVPKGTPKEFSFLQIRPIVETNENMTKLPDDFDKKDTIIYSESALGNGKYDYIYDFVYVKPETFNSANTREIATAVEQINKKFVESQKQYILVGPGRWGSSDPWLGIPVIWPQISAAKVIVESGLNNFRIDPSQGTHFFQNLTSFKVGYLTINPFINDGFFDLEYLNKQEAVYEDTYLRHIQFKEPLCIIIEGKSNKAAIYKAGFKLKTNQESLEESIDDLPPDGFM</sequence>
<dbReference type="Gene3D" id="3.40.50.2300">
    <property type="match status" value="1"/>
</dbReference>
<gene>
    <name evidence="2" type="ORF">Lupro_08440</name>
</gene>
<dbReference type="Proteomes" id="UP000059672">
    <property type="component" value="Chromosome"/>
</dbReference>
<dbReference type="EMBL" id="CP013355">
    <property type="protein sequence ID" value="AMC11280.1"/>
    <property type="molecule type" value="Genomic_DNA"/>
</dbReference>
<dbReference type="InterPro" id="IPR002192">
    <property type="entry name" value="PPDK_AMP/ATP-bd"/>
</dbReference>
<evidence type="ECO:0000313" key="3">
    <source>
        <dbReference type="Proteomes" id="UP000059672"/>
    </source>
</evidence>
<evidence type="ECO:0000313" key="2">
    <source>
        <dbReference type="EMBL" id="AMC11280.1"/>
    </source>
</evidence>